<name>A0AAW1UDJ6_9CUCU</name>
<dbReference type="AlphaFoldDB" id="A0AAW1UDJ6"/>
<evidence type="ECO:0000313" key="1">
    <source>
        <dbReference type="EMBL" id="KAK9878796.1"/>
    </source>
</evidence>
<gene>
    <name evidence="1" type="ORF">WA026_003634</name>
</gene>
<accession>A0AAW1UDJ6</accession>
<proteinExistence type="predicted"/>
<dbReference type="Proteomes" id="UP001431783">
    <property type="component" value="Unassembled WGS sequence"/>
</dbReference>
<sequence length="100" mass="11282">MIFPVSLNRGGADRKRKDAAGWSAPAAIWTIAPSSAYDKETVAENDLFNLPDRNKNLAPFLQIPFQAEFAVDKRVKFVYVFKTGLDTSFFGIQHAKHVFY</sequence>
<reference evidence="1 2" key="1">
    <citation type="submission" date="2023-03" db="EMBL/GenBank/DDBJ databases">
        <title>Genome insight into feeding habits of ladybird beetles.</title>
        <authorList>
            <person name="Li H.-S."/>
            <person name="Huang Y.-H."/>
            <person name="Pang H."/>
        </authorList>
    </citation>
    <scope>NUCLEOTIDE SEQUENCE [LARGE SCALE GENOMIC DNA]</scope>
    <source>
        <strain evidence="1">SYSU_2023b</strain>
        <tissue evidence="1">Whole body</tissue>
    </source>
</reference>
<dbReference type="EMBL" id="JARQZJ010000061">
    <property type="protein sequence ID" value="KAK9878796.1"/>
    <property type="molecule type" value="Genomic_DNA"/>
</dbReference>
<organism evidence="1 2">
    <name type="scientific">Henosepilachna vigintioctopunctata</name>
    <dbReference type="NCBI Taxonomy" id="420089"/>
    <lineage>
        <taxon>Eukaryota</taxon>
        <taxon>Metazoa</taxon>
        <taxon>Ecdysozoa</taxon>
        <taxon>Arthropoda</taxon>
        <taxon>Hexapoda</taxon>
        <taxon>Insecta</taxon>
        <taxon>Pterygota</taxon>
        <taxon>Neoptera</taxon>
        <taxon>Endopterygota</taxon>
        <taxon>Coleoptera</taxon>
        <taxon>Polyphaga</taxon>
        <taxon>Cucujiformia</taxon>
        <taxon>Coccinelloidea</taxon>
        <taxon>Coccinellidae</taxon>
        <taxon>Epilachninae</taxon>
        <taxon>Epilachnini</taxon>
        <taxon>Henosepilachna</taxon>
    </lineage>
</organism>
<protein>
    <submittedName>
        <fullName evidence="1">Uncharacterized protein</fullName>
    </submittedName>
</protein>
<comment type="caution">
    <text evidence="1">The sequence shown here is derived from an EMBL/GenBank/DDBJ whole genome shotgun (WGS) entry which is preliminary data.</text>
</comment>
<keyword evidence="2" id="KW-1185">Reference proteome</keyword>
<evidence type="ECO:0000313" key="2">
    <source>
        <dbReference type="Proteomes" id="UP001431783"/>
    </source>
</evidence>